<reference evidence="1 2" key="1">
    <citation type="submission" date="2016-10" db="EMBL/GenBank/DDBJ databases">
        <title>Reductive evolution of mitochondrial metabolism and differential evolution of invasion-related proteins in Cryptosporidium.</title>
        <authorList>
            <person name="Liu S."/>
            <person name="Roellig D.M."/>
            <person name="Guo Y."/>
            <person name="Li N."/>
            <person name="Frace M.A."/>
            <person name="Tang K."/>
            <person name="Zhang L."/>
            <person name="Feng Y."/>
            <person name="Xiao L."/>
        </authorList>
    </citation>
    <scope>NUCLEOTIDE SEQUENCE [LARGE SCALE GENOMIC DNA]</scope>
    <source>
        <strain evidence="1">30847</strain>
    </source>
</reference>
<dbReference type="GeneID" id="92365541"/>
<dbReference type="Proteomes" id="UP000186804">
    <property type="component" value="Unassembled WGS sequence"/>
</dbReference>
<dbReference type="EMBL" id="LRBS01000026">
    <property type="protein sequence ID" value="OII77840.1"/>
    <property type="molecule type" value="Genomic_DNA"/>
</dbReference>
<protein>
    <submittedName>
        <fullName evidence="1">Uncharacterized protein</fullName>
    </submittedName>
</protein>
<proteinExistence type="predicted"/>
<organism evidence="1 2">
    <name type="scientific">Cryptosporidium andersoni</name>
    <dbReference type="NCBI Taxonomy" id="117008"/>
    <lineage>
        <taxon>Eukaryota</taxon>
        <taxon>Sar</taxon>
        <taxon>Alveolata</taxon>
        <taxon>Apicomplexa</taxon>
        <taxon>Conoidasida</taxon>
        <taxon>Coccidia</taxon>
        <taxon>Eucoccidiorida</taxon>
        <taxon>Eimeriorina</taxon>
        <taxon>Cryptosporidiidae</taxon>
        <taxon>Cryptosporidium</taxon>
    </lineage>
</organism>
<name>A0A1J4MUH3_9CRYT</name>
<sequence>MLITVNNLSLSIVELFQKYDLDKITEILEHMKKDIFIRSNEIKKTIGSNPEIMIKCGESVVNIYNSCKKLGIDVNCLIDDLNKSLDVIDNHVPNIEVNIPDFNSLIDFEEDKEESTYYDSIIYISEKKFMDTFLLYLSLKENSDNLEVSNYIDDLYTFDNSTVNHYANNLFNSFWASIQYFPVLSEKELAELFIICFCFEKILNNNSLKSNNIDSLFHEIIVIRVSSISSQLELISSISGNLEICSTFCQIMNNIYCLMKLFDSVKEIIELNKSNPLLLKFSIQELNNESKEFCKQCVDSLIDKMANSFINIKLYESKDKDYSNKSDYSYKYRLLCDIYIALYNLEIPEVYDILQKKFFPIIIDEIKLYLSDFICKGPLDEIISIVQIKENIKFNIPSTKQYNNNIKDWIYKFNEHIEDITSEFKYIEDLIECISEISIYNGLYYPINQSNIQIDTFIDTSSPEVFPTYKFDKILDYISELFLTTIMNKLLNSISTIIWSIRGKLSQNIASFEIDSNDYKSMELFNIHSFVNLLSQGKKSDEIELLLFEYTGTDQKNSLVLDTSIVSENICWRSLATIIHEIASAISTSEQSSLNSLNCFVKKYTEVKFRRFQTDKLYILEALFYAIYMHLDKIMSSTCKIQGIILDILNYLNTNFEDSCPIQILSYCQLYRQLGISGYPESPYTILTQLSTDLLTFNMDILSQEQNIIYSLVCQTYLQSYVIPILYKALNKTISFISNRNNLDNGVYEKKSMNIDILINKLCIAIYCDLYWCYNFMQSEYEGISNNITNFNLIDKKVLESISENENRLFNILSEKVLPKQTLMELEEAIKIWEFDIRDISNLNNQTKLLPIDLLFAKSGQRFPTLPISPPKLGLLSTKITVASDKASKIFSETLSNVNQDLIFGNIDIQKVDFTEGDSKSNSTNNIQDDSVNKLEKNEDNVVDYSSSATQIFGEKLSGWFSMVGSQDNSIDKQKIWQVSNLLKDTVKDKVFGSISNE</sequence>
<dbReference type="RefSeq" id="XP_067069686.1">
    <property type="nucleotide sequence ID" value="XM_067211591.1"/>
</dbReference>
<comment type="caution">
    <text evidence="1">The sequence shown here is derived from an EMBL/GenBank/DDBJ whole genome shotgun (WGS) entry which is preliminary data.</text>
</comment>
<accession>A0A1J4MUH3</accession>
<dbReference type="AlphaFoldDB" id="A0A1J4MUH3"/>
<dbReference type="VEuPathDB" id="CryptoDB:cand_013560"/>
<dbReference type="OrthoDB" id="344153at2759"/>
<gene>
    <name evidence="1" type="ORF">cand_013560</name>
</gene>
<keyword evidence="2" id="KW-1185">Reference proteome</keyword>
<evidence type="ECO:0000313" key="2">
    <source>
        <dbReference type="Proteomes" id="UP000186804"/>
    </source>
</evidence>
<evidence type="ECO:0000313" key="1">
    <source>
        <dbReference type="EMBL" id="OII77840.1"/>
    </source>
</evidence>